<feature type="region of interest" description="Disordered" evidence="1">
    <location>
        <begin position="96"/>
        <end position="159"/>
    </location>
</feature>
<dbReference type="Proteomes" id="UP001528040">
    <property type="component" value="Unassembled WGS sequence"/>
</dbReference>
<sequence>MFSFLEVVSKIVIGLGILLVLVGFIGYGNSSSYGGVDVLATFVLIAFGAFVSFIGLIALAVMQFGRAGVDSAEYTQQMLKISRDQLDVSRQALKQGASTPQGFADLVQDDPDTSPSHAQQAVPSDTTKEPGKPNGKAEQPEGSLLQKERPPAQIEAPSEPVLSFADLNQDKVQVEASVPKDLPKPDPSRIITFEGRDIVVENGKYNVNGIPFGTQQQA</sequence>
<gene>
    <name evidence="3" type="ORF">O2N63_13010</name>
</gene>
<keyword evidence="4" id="KW-1185">Reference proteome</keyword>
<evidence type="ECO:0000313" key="4">
    <source>
        <dbReference type="Proteomes" id="UP001528040"/>
    </source>
</evidence>
<keyword evidence="2" id="KW-0812">Transmembrane</keyword>
<reference evidence="3 4" key="1">
    <citation type="submission" date="2023-01" db="EMBL/GenBank/DDBJ databases">
        <authorList>
            <person name="Yoon J.-W."/>
        </authorList>
    </citation>
    <scope>NUCLEOTIDE SEQUENCE [LARGE SCALE GENOMIC DNA]</scope>
    <source>
        <strain evidence="3 4">KMU-50</strain>
    </source>
</reference>
<proteinExistence type="predicted"/>
<dbReference type="RefSeq" id="WP_271054711.1">
    <property type="nucleotide sequence ID" value="NZ_JAQIIO010000007.1"/>
</dbReference>
<evidence type="ECO:0000256" key="2">
    <source>
        <dbReference type="SAM" id="Phobius"/>
    </source>
</evidence>
<name>A0ABT4W3B2_9RHOB</name>
<dbReference type="EMBL" id="JAQIIO010000007">
    <property type="protein sequence ID" value="MDA5095003.1"/>
    <property type="molecule type" value="Genomic_DNA"/>
</dbReference>
<organism evidence="3 4">
    <name type="scientific">Aliiroseovarius salicola</name>
    <dbReference type="NCBI Taxonomy" id="3009082"/>
    <lineage>
        <taxon>Bacteria</taxon>
        <taxon>Pseudomonadati</taxon>
        <taxon>Pseudomonadota</taxon>
        <taxon>Alphaproteobacteria</taxon>
        <taxon>Rhodobacterales</taxon>
        <taxon>Paracoccaceae</taxon>
        <taxon>Aliiroseovarius</taxon>
    </lineage>
</organism>
<protein>
    <recommendedName>
        <fullName evidence="5">DUF308 domain-containing protein</fullName>
    </recommendedName>
</protein>
<comment type="caution">
    <text evidence="3">The sequence shown here is derived from an EMBL/GenBank/DDBJ whole genome shotgun (WGS) entry which is preliminary data.</text>
</comment>
<feature type="compositionally biased region" description="Polar residues" evidence="1">
    <location>
        <begin position="113"/>
        <end position="125"/>
    </location>
</feature>
<keyword evidence="2" id="KW-1133">Transmembrane helix</keyword>
<evidence type="ECO:0000256" key="1">
    <source>
        <dbReference type="SAM" id="MobiDB-lite"/>
    </source>
</evidence>
<feature type="transmembrane region" description="Helical" evidence="2">
    <location>
        <begin position="39"/>
        <end position="61"/>
    </location>
</feature>
<keyword evidence="2" id="KW-0472">Membrane</keyword>
<accession>A0ABT4W3B2</accession>
<evidence type="ECO:0008006" key="5">
    <source>
        <dbReference type="Google" id="ProtNLM"/>
    </source>
</evidence>
<evidence type="ECO:0000313" key="3">
    <source>
        <dbReference type="EMBL" id="MDA5095003.1"/>
    </source>
</evidence>
<feature type="transmembrane region" description="Helical" evidence="2">
    <location>
        <begin position="7"/>
        <end position="27"/>
    </location>
</feature>